<evidence type="ECO:0000256" key="1">
    <source>
        <dbReference type="ARBA" id="ARBA00022679"/>
    </source>
</evidence>
<reference evidence="5" key="1">
    <citation type="submission" date="2022-12" db="EMBL/GenBank/DDBJ databases">
        <title>Bacterial isolates from different developmental stages of Nematostella vectensis.</title>
        <authorList>
            <person name="Fraune S."/>
        </authorList>
    </citation>
    <scope>NUCLEOTIDE SEQUENCE</scope>
    <source>
        <strain evidence="5">G21630-S1</strain>
    </source>
</reference>
<feature type="domain" description="N-acetyltransferase" evidence="4">
    <location>
        <begin position="167"/>
        <end position="320"/>
    </location>
</feature>
<dbReference type="PROSITE" id="PS50995">
    <property type="entry name" value="HTH_MARR_2"/>
    <property type="match status" value="1"/>
</dbReference>
<dbReference type="InterPro" id="IPR000182">
    <property type="entry name" value="GNAT_dom"/>
</dbReference>
<dbReference type="Proteomes" id="UP001069802">
    <property type="component" value="Unassembled WGS sequence"/>
</dbReference>
<evidence type="ECO:0000259" key="3">
    <source>
        <dbReference type="PROSITE" id="PS50995"/>
    </source>
</evidence>
<dbReference type="SUPFAM" id="SSF55729">
    <property type="entry name" value="Acyl-CoA N-acyltransferases (Nat)"/>
    <property type="match status" value="1"/>
</dbReference>
<dbReference type="Gene3D" id="3.40.630.30">
    <property type="match status" value="1"/>
</dbReference>
<dbReference type="EMBL" id="JAPWGY010000003">
    <property type="protein sequence ID" value="MCZ4281552.1"/>
    <property type="molecule type" value="Genomic_DNA"/>
</dbReference>
<dbReference type="InterPro" id="IPR000835">
    <property type="entry name" value="HTH_MarR-typ"/>
</dbReference>
<dbReference type="SUPFAM" id="SSF46785">
    <property type="entry name" value="Winged helix' DNA-binding domain"/>
    <property type="match status" value="1"/>
</dbReference>
<name>A0ABT4LKF2_9PROT</name>
<dbReference type="SMART" id="SM00347">
    <property type="entry name" value="HTH_MARR"/>
    <property type="match status" value="1"/>
</dbReference>
<gene>
    <name evidence="5" type="ORF">O4H49_12235</name>
</gene>
<dbReference type="Pfam" id="PF01047">
    <property type="entry name" value="MarR"/>
    <property type="match status" value="1"/>
</dbReference>
<comment type="caution">
    <text evidence="5">The sequence shown here is derived from an EMBL/GenBank/DDBJ whole genome shotgun (WGS) entry which is preliminary data.</text>
</comment>
<dbReference type="InterPro" id="IPR036388">
    <property type="entry name" value="WH-like_DNA-bd_sf"/>
</dbReference>
<organism evidence="5 6">
    <name type="scientific">Kiloniella laminariae</name>
    <dbReference type="NCBI Taxonomy" id="454162"/>
    <lineage>
        <taxon>Bacteria</taxon>
        <taxon>Pseudomonadati</taxon>
        <taxon>Pseudomonadota</taxon>
        <taxon>Alphaproteobacteria</taxon>
        <taxon>Rhodospirillales</taxon>
        <taxon>Kiloniellaceae</taxon>
        <taxon>Kiloniella</taxon>
    </lineage>
</organism>
<keyword evidence="2" id="KW-0012">Acyltransferase</keyword>
<evidence type="ECO:0000313" key="6">
    <source>
        <dbReference type="Proteomes" id="UP001069802"/>
    </source>
</evidence>
<proteinExistence type="predicted"/>
<dbReference type="RefSeq" id="WP_269423700.1">
    <property type="nucleotide sequence ID" value="NZ_JAPWGY010000003.1"/>
</dbReference>
<protein>
    <submittedName>
        <fullName evidence="5">Bifunctional helix-turn-helix transcriptional regulator/GNAT family N-acetyltransferase</fullName>
    </submittedName>
</protein>
<dbReference type="InterPro" id="IPR016181">
    <property type="entry name" value="Acyl_CoA_acyltransferase"/>
</dbReference>
<evidence type="ECO:0000313" key="5">
    <source>
        <dbReference type="EMBL" id="MCZ4281552.1"/>
    </source>
</evidence>
<dbReference type="PROSITE" id="PS51186">
    <property type="entry name" value="GNAT"/>
    <property type="match status" value="1"/>
</dbReference>
<dbReference type="InterPro" id="IPR036390">
    <property type="entry name" value="WH_DNA-bd_sf"/>
</dbReference>
<sequence length="320" mass="35960">MDIMASFGSISLGSRLKRLSDQLFQEVTSIYGQAGVSLQPSYFPLFYLLFRQGTISVTDASEALCVSHPAVSKMAQKMIREGWIIKTPDPEDERTQKLSFTEQSKNLLPKLKPIWKELSKAVDELQEGIKAATLTEHILAIEQRLQETSLSQQVLERLNDPRLNGAITIVGWDPKYAEAFRQLNQEWLDHYFPDQQAQRDKESLGNPGGYYLSRGGSIFFALINGAPVGTCALARVSDDLFEISKTGVTPSAQSKGIGRRLMLETLAEARRLGAKQVFLESNRKLLHAQKLYRKLGFCETAHPLGKSEYERSDIYMILTL</sequence>
<feature type="domain" description="HTH marR-type" evidence="3">
    <location>
        <begin position="9"/>
        <end position="160"/>
    </location>
</feature>
<dbReference type="PANTHER" id="PTHR43877">
    <property type="entry name" value="AMINOALKYLPHOSPHONATE N-ACETYLTRANSFERASE-RELATED-RELATED"/>
    <property type="match status" value="1"/>
</dbReference>
<dbReference type="Gene3D" id="1.10.10.10">
    <property type="entry name" value="Winged helix-like DNA-binding domain superfamily/Winged helix DNA-binding domain"/>
    <property type="match status" value="1"/>
</dbReference>
<dbReference type="InterPro" id="IPR050832">
    <property type="entry name" value="Bact_Acetyltransf"/>
</dbReference>
<accession>A0ABT4LKF2</accession>
<dbReference type="CDD" id="cd04301">
    <property type="entry name" value="NAT_SF"/>
    <property type="match status" value="1"/>
</dbReference>
<keyword evidence="1" id="KW-0808">Transferase</keyword>
<dbReference type="Pfam" id="PF00583">
    <property type="entry name" value="Acetyltransf_1"/>
    <property type="match status" value="1"/>
</dbReference>
<keyword evidence="6" id="KW-1185">Reference proteome</keyword>
<dbReference type="PANTHER" id="PTHR43877:SF2">
    <property type="entry name" value="AMINOALKYLPHOSPHONATE N-ACETYLTRANSFERASE-RELATED"/>
    <property type="match status" value="1"/>
</dbReference>
<evidence type="ECO:0000259" key="4">
    <source>
        <dbReference type="PROSITE" id="PS51186"/>
    </source>
</evidence>
<evidence type="ECO:0000256" key="2">
    <source>
        <dbReference type="ARBA" id="ARBA00023315"/>
    </source>
</evidence>